<organism evidence="1 2">
    <name type="scientific">Candidatus Lokiarchaeum ossiferum</name>
    <dbReference type="NCBI Taxonomy" id="2951803"/>
    <lineage>
        <taxon>Archaea</taxon>
        <taxon>Promethearchaeati</taxon>
        <taxon>Promethearchaeota</taxon>
        <taxon>Promethearchaeia</taxon>
        <taxon>Promethearchaeales</taxon>
        <taxon>Promethearchaeaceae</taxon>
        <taxon>Candidatus Lokiarchaeum</taxon>
    </lineage>
</organism>
<gene>
    <name evidence="1" type="ORF">NEF87_004936</name>
</gene>
<proteinExistence type="predicted"/>
<name>A0ABY6HZ81_9ARCH</name>
<evidence type="ECO:0000313" key="1">
    <source>
        <dbReference type="EMBL" id="UYP48651.1"/>
    </source>
</evidence>
<reference evidence="1" key="1">
    <citation type="submission" date="2022-09" db="EMBL/GenBank/DDBJ databases">
        <title>Actin cytoskeleton and complex cell architecture in an #Asgard archaeon.</title>
        <authorList>
            <person name="Ponce Toledo R.I."/>
            <person name="Schleper C."/>
            <person name="Rodrigues Oliveira T."/>
            <person name="Wollweber F."/>
            <person name="Xu J."/>
            <person name="Rittmann S."/>
            <person name="Klingl A."/>
            <person name="Pilhofer M."/>
        </authorList>
    </citation>
    <scope>NUCLEOTIDE SEQUENCE</scope>
    <source>
        <strain evidence="1">B-35</strain>
    </source>
</reference>
<accession>A0ABY6HZ81</accession>
<dbReference type="EMBL" id="CP104013">
    <property type="protein sequence ID" value="UYP48651.1"/>
    <property type="molecule type" value="Genomic_DNA"/>
</dbReference>
<sequence>MGEKLKTLFDYVKAEKGSYYEMQLAIFLGISSSRVDQTPDTEELLDKAQKMVVDVFKLDKIPQ</sequence>
<protein>
    <submittedName>
        <fullName evidence="1">Uncharacterized protein</fullName>
    </submittedName>
</protein>
<keyword evidence="2" id="KW-1185">Reference proteome</keyword>
<dbReference type="Proteomes" id="UP001208689">
    <property type="component" value="Chromosome"/>
</dbReference>
<evidence type="ECO:0000313" key="2">
    <source>
        <dbReference type="Proteomes" id="UP001208689"/>
    </source>
</evidence>